<dbReference type="SUPFAM" id="SSF50494">
    <property type="entry name" value="Trypsin-like serine proteases"/>
    <property type="match status" value="1"/>
</dbReference>
<keyword evidence="9" id="KW-0574">Periplasm</keyword>
<evidence type="ECO:0000256" key="16">
    <source>
        <dbReference type="SAM" id="MobiDB-lite"/>
    </source>
</evidence>
<dbReference type="PROSITE" id="PS50106">
    <property type="entry name" value="PDZ"/>
    <property type="match status" value="1"/>
</dbReference>
<dbReference type="Proteomes" id="UP000321129">
    <property type="component" value="Unassembled WGS sequence"/>
</dbReference>
<evidence type="ECO:0000313" key="20">
    <source>
        <dbReference type="Proteomes" id="UP000321129"/>
    </source>
</evidence>
<dbReference type="RefSeq" id="WP_147121087.1">
    <property type="nucleotide sequence ID" value="NZ_VOPY01000001.1"/>
</dbReference>
<comment type="catalytic activity">
    <reaction evidence="1">
        <text>Acts on substrates that are at least partially unfolded. The cleavage site P1 residue is normally between a pair of hydrophobic residues, such as Val-|-Val.</text>
        <dbReference type="EC" id="3.4.21.107"/>
    </reaction>
</comment>
<dbReference type="GO" id="GO:0006508">
    <property type="term" value="P:proteolysis"/>
    <property type="evidence" value="ECO:0007669"/>
    <property type="project" value="UniProtKB-KW"/>
</dbReference>
<dbReference type="SUPFAM" id="SSF50156">
    <property type="entry name" value="PDZ domain-like"/>
    <property type="match status" value="2"/>
</dbReference>
<protein>
    <recommendedName>
        <fullName evidence="5">Probable periplasmic serine endoprotease DegP-like</fullName>
        <ecNumber evidence="4">3.4.21.107</ecNumber>
    </recommendedName>
    <alternativeName>
        <fullName evidence="13">Protease Do</fullName>
    </alternativeName>
</protein>
<keyword evidence="20" id="KW-1185">Reference proteome</keyword>
<keyword evidence="8" id="KW-0677">Repeat</keyword>
<evidence type="ECO:0000256" key="2">
    <source>
        <dbReference type="ARBA" id="ARBA00004418"/>
    </source>
</evidence>
<feature type="active site" description="Charge relay system" evidence="14">
    <location>
        <position position="158"/>
    </location>
</feature>
<gene>
    <name evidence="19" type="ORF">FSZ31_00325</name>
</gene>
<dbReference type="InterPro" id="IPR001940">
    <property type="entry name" value="Peptidase_S1C"/>
</dbReference>
<dbReference type="NCBIfam" id="TIGR02037">
    <property type="entry name" value="degP_htrA_DO"/>
    <property type="match status" value="1"/>
</dbReference>
<evidence type="ECO:0000256" key="3">
    <source>
        <dbReference type="ARBA" id="ARBA00010541"/>
    </source>
</evidence>
<evidence type="ECO:0000256" key="7">
    <source>
        <dbReference type="ARBA" id="ARBA00022729"/>
    </source>
</evidence>
<feature type="chain" id="PRO_5039586468" description="Probable periplasmic serine endoprotease DegP-like" evidence="17">
    <location>
        <begin position="22"/>
        <end position="517"/>
    </location>
</feature>
<dbReference type="InterPro" id="IPR011782">
    <property type="entry name" value="Pept_S1C_Do"/>
</dbReference>
<evidence type="ECO:0000256" key="17">
    <source>
        <dbReference type="SAM" id="SignalP"/>
    </source>
</evidence>
<dbReference type="Gene3D" id="2.40.10.120">
    <property type="match status" value="1"/>
</dbReference>
<accession>A0A5C6UQV8</accession>
<organism evidence="19 20">
    <name type="scientific">Flavisphingopyxis soli</name>
    <dbReference type="NCBI Taxonomy" id="2601267"/>
    <lineage>
        <taxon>Bacteria</taxon>
        <taxon>Pseudomonadati</taxon>
        <taxon>Pseudomonadota</taxon>
        <taxon>Alphaproteobacteria</taxon>
        <taxon>Sphingomonadales</taxon>
        <taxon>Sphingopyxidaceae</taxon>
        <taxon>Flavisphingopyxis</taxon>
    </lineage>
</organism>
<keyword evidence="6" id="KW-0645">Protease</keyword>
<evidence type="ECO:0000313" key="19">
    <source>
        <dbReference type="EMBL" id="TXC73248.1"/>
    </source>
</evidence>
<feature type="signal peptide" evidence="17">
    <location>
        <begin position="1"/>
        <end position="21"/>
    </location>
</feature>
<evidence type="ECO:0000256" key="10">
    <source>
        <dbReference type="ARBA" id="ARBA00022801"/>
    </source>
</evidence>
<keyword evidence="7 17" id="KW-0732">Signal</keyword>
<evidence type="ECO:0000256" key="4">
    <source>
        <dbReference type="ARBA" id="ARBA00013035"/>
    </source>
</evidence>
<comment type="caution">
    <text evidence="19">The sequence shown here is derived from an EMBL/GenBank/DDBJ whole genome shotgun (WGS) entry which is preliminary data.</text>
</comment>
<feature type="active site" description="Charge relay system" evidence="14">
    <location>
        <position position="237"/>
    </location>
</feature>
<keyword evidence="10" id="KW-0378">Hydrolase</keyword>
<feature type="binding site" evidence="15">
    <location>
        <position position="122"/>
    </location>
    <ligand>
        <name>substrate</name>
    </ligand>
</feature>
<dbReference type="AlphaFoldDB" id="A0A5C6UQV8"/>
<evidence type="ECO:0000256" key="13">
    <source>
        <dbReference type="ARBA" id="ARBA00032850"/>
    </source>
</evidence>
<feature type="region of interest" description="Disordered" evidence="16">
    <location>
        <begin position="382"/>
        <end position="416"/>
    </location>
</feature>
<evidence type="ECO:0000256" key="6">
    <source>
        <dbReference type="ARBA" id="ARBA00022670"/>
    </source>
</evidence>
<dbReference type="OrthoDB" id="9758917at2"/>
<dbReference type="Gene3D" id="2.30.42.10">
    <property type="match status" value="1"/>
</dbReference>
<dbReference type="Pfam" id="PF13180">
    <property type="entry name" value="PDZ_2"/>
    <property type="match status" value="1"/>
</dbReference>
<evidence type="ECO:0000256" key="8">
    <source>
        <dbReference type="ARBA" id="ARBA00022737"/>
    </source>
</evidence>
<dbReference type="Pfam" id="PF00595">
    <property type="entry name" value="PDZ"/>
    <property type="match status" value="1"/>
</dbReference>
<dbReference type="InterPro" id="IPR036034">
    <property type="entry name" value="PDZ_sf"/>
</dbReference>
<dbReference type="EMBL" id="VOPY01000001">
    <property type="protein sequence ID" value="TXC73248.1"/>
    <property type="molecule type" value="Genomic_DNA"/>
</dbReference>
<feature type="compositionally biased region" description="Polar residues" evidence="16">
    <location>
        <begin position="404"/>
        <end position="413"/>
    </location>
</feature>
<dbReference type="SMART" id="SM00228">
    <property type="entry name" value="PDZ"/>
    <property type="match status" value="2"/>
</dbReference>
<name>A0A5C6UQV8_9SPHN</name>
<evidence type="ECO:0000256" key="1">
    <source>
        <dbReference type="ARBA" id="ARBA00001772"/>
    </source>
</evidence>
<keyword evidence="11" id="KW-0720">Serine protease</keyword>
<evidence type="ECO:0000256" key="14">
    <source>
        <dbReference type="PIRSR" id="PIRSR611782-1"/>
    </source>
</evidence>
<dbReference type="PANTHER" id="PTHR22939">
    <property type="entry name" value="SERINE PROTEASE FAMILY S1C HTRA-RELATED"/>
    <property type="match status" value="1"/>
</dbReference>
<evidence type="ECO:0000256" key="11">
    <source>
        <dbReference type="ARBA" id="ARBA00022825"/>
    </source>
</evidence>
<reference evidence="19 20" key="1">
    <citation type="submission" date="2019-08" db="EMBL/GenBank/DDBJ databases">
        <title>Sphingorhabdus soil sp. nov., isolated from arctic soil.</title>
        <authorList>
            <person name="Liu Y."/>
        </authorList>
    </citation>
    <scope>NUCLEOTIDE SEQUENCE [LARGE SCALE GENOMIC DNA]</scope>
    <source>
        <strain evidence="19 20">D-2Q-5-6</strain>
    </source>
</reference>
<evidence type="ECO:0000256" key="5">
    <source>
        <dbReference type="ARBA" id="ARBA00013958"/>
    </source>
</evidence>
<comment type="subcellular location">
    <subcellularLocation>
        <location evidence="2">Periplasm</location>
    </subcellularLocation>
</comment>
<evidence type="ECO:0000256" key="12">
    <source>
        <dbReference type="ARBA" id="ARBA00023016"/>
    </source>
</evidence>
<dbReference type="PANTHER" id="PTHR22939:SF130">
    <property type="entry name" value="PERIPLASMIC SERINE ENDOPROTEASE DEGP-LIKE-RELATED"/>
    <property type="match status" value="1"/>
</dbReference>
<dbReference type="InterPro" id="IPR009003">
    <property type="entry name" value="Peptidase_S1_PA"/>
</dbReference>
<dbReference type="Pfam" id="PF13365">
    <property type="entry name" value="Trypsin_2"/>
    <property type="match status" value="1"/>
</dbReference>
<dbReference type="GO" id="GO:0004252">
    <property type="term" value="F:serine-type endopeptidase activity"/>
    <property type="evidence" value="ECO:0007669"/>
    <property type="project" value="InterPro"/>
</dbReference>
<feature type="binding site" evidence="15">
    <location>
        <position position="158"/>
    </location>
    <ligand>
        <name>substrate</name>
    </ligand>
</feature>
<dbReference type="InterPro" id="IPR001478">
    <property type="entry name" value="PDZ"/>
</dbReference>
<dbReference type="Gene3D" id="2.30.42.60">
    <property type="match status" value="1"/>
</dbReference>
<evidence type="ECO:0000256" key="9">
    <source>
        <dbReference type="ARBA" id="ARBA00022764"/>
    </source>
</evidence>
<evidence type="ECO:0000259" key="18">
    <source>
        <dbReference type="PROSITE" id="PS50106"/>
    </source>
</evidence>
<proteinExistence type="inferred from homology"/>
<dbReference type="EC" id="3.4.21.107" evidence="4"/>
<evidence type="ECO:0000256" key="15">
    <source>
        <dbReference type="PIRSR" id="PIRSR611782-2"/>
    </source>
</evidence>
<comment type="similarity">
    <text evidence="3">Belongs to the peptidase S1C family.</text>
</comment>
<feature type="active site" description="Charge relay system" evidence="14">
    <location>
        <position position="122"/>
    </location>
</feature>
<feature type="domain" description="PDZ" evidence="18">
    <location>
        <begin position="296"/>
        <end position="354"/>
    </location>
</feature>
<feature type="binding site" evidence="15">
    <location>
        <begin position="235"/>
        <end position="237"/>
    </location>
    <ligand>
        <name>substrate</name>
    </ligand>
</feature>
<dbReference type="PRINTS" id="PR00834">
    <property type="entry name" value="PROTEASES2C"/>
</dbReference>
<keyword evidence="12" id="KW-0346">Stress response</keyword>
<sequence>MRYVYAITSAFLLGGTALALASPSTVGAQVAQNEDAQLQRVVPRAGAPTSFADLTEQLQPAVVNISTRQRVQVQSNPFAGTPFEQFFGGQSNGGAQPQTREGQSLGSGFIISPDGYIVTNNHVVAPAADGAVVEEITVTMPNRKEYKARVIGRDAQSDLAVLKIDGTNLPFVKFGDSTKSRVGDWVITIGNPLGFGGTVTTGIVSALYRNVGENGPGTGGAYSRYIQTDAAINRGNSGGPMFDLNGNVIGINSAIISPTGANIGLGFAIPADVAAPIVAKLRSGEAIERGYFGVALAPLDDDTAAALGLAHNRGEFIQRVVDGEAAAKAGIKAGDVVVAVNGQEVTPDNNVSYLVANVTPGTKIPVDIIRDGKKQRLNVTVGKRPPEDKLQQPKFDPDDDQAYPSKSSENATGPDQAIRQSLGLIVEPLTTDIARSIGVDTATKGLVIGRVSGAADAAQKGLQRGDVIISANREPVQTLKALADAVSQAKSDGRSAILLQVTRRGVEPTFIAVRLNN</sequence>